<dbReference type="Proteomes" id="UP000663879">
    <property type="component" value="Unassembled WGS sequence"/>
</dbReference>
<feature type="compositionally biased region" description="Acidic residues" evidence="1">
    <location>
        <begin position="59"/>
        <end position="83"/>
    </location>
</feature>
<evidence type="ECO:0000256" key="1">
    <source>
        <dbReference type="SAM" id="MobiDB-lite"/>
    </source>
</evidence>
<dbReference type="EMBL" id="CAJNOC010002332">
    <property type="protein sequence ID" value="CAF0926737.1"/>
    <property type="molecule type" value="Genomic_DNA"/>
</dbReference>
<sequence length="129" mass="14958">MLKKTAKVPYKSPDQQEKDVNFKQLKKLLNDDSITLKIYMNQIEDLYKIEPKKKHVENLEDTEESDVTDDENDDSDESEDEVINETPNLISVETNSNSHLVIEQKMPCDICGKLYKSRGMNIHKATQKK</sequence>
<keyword evidence="3" id="KW-1185">Reference proteome</keyword>
<evidence type="ECO:0000313" key="2">
    <source>
        <dbReference type="EMBL" id="CAF0926737.1"/>
    </source>
</evidence>
<name>A0A814BAL0_9BILA</name>
<protein>
    <submittedName>
        <fullName evidence="2">Uncharacterized protein</fullName>
    </submittedName>
</protein>
<reference evidence="2" key="1">
    <citation type="submission" date="2021-02" db="EMBL/GenBank/DDBJ databases">
        <authorList>
            <person name="Nowell W R."/>
        </authorList>
    </citation>
    <scope>NUCLEOTIDE SEQUENCE</scope>
    <source>
        <strain evidence="2">Ploen Becks lab</strain>
    </source>
</reference>
<proteinExistence type="predicted"/>
<feature type="region of interest" description="Disordered" evidence="1">
    <location>
        <begin position="50"/>
        <end position="86"/>
    </location>
</feature>
<gene>
    <name evidence="2" type="ORF">OXX778_LOCUS12682</name>
</gene>
<evidence type="ECO:0000313" key="3">
    <source>
        <dbReference type="Proteomes" id="UP000663879"/>
    </source>
</evidence>
<accession>A0A814BAL0</accession>
<dbReference type="AlphaFoldDB" id="A0A814BAL0"/>
<organism evidence="2 3">
    <name type="scientific">Brachionus calyciflorus</name>
    <dbReference type="NCBI Taxonomy" id="104777"/>
    <lineage>
        <taxon>Eukaryota</taxon>
        <taxon>Metazoa</taxon>
        <taxon>Spiralia</taxon>
        <taxon>Gnathifera</taxon>
        <taxon>Rotifera</taxon>
        <taxon>Eurotatoria</taxon>
        <taxon>Monogononta</taxon>
        <taxon>Pseudotrocha</taxon>
        <taxon>Ploima</taxon>
        <taxon>Brachionidae</taxon>
        <taxon>Brachionus</taxon>
    </lineage>
</organism>
<comment type="caution">
    <text evidence="2">The sequence shown here is derived from an EMBL/GenBank/DDBJ whole genome shotgun (WGS) entry which is preliminary data.</text>
</comment>